<dbReference type="SUPFAM" id="SSF52091">
    <property type="entry name" value="SpoIIaa-like"/>
    <property type="match status" value="1"/>
</dbReference>
<dbReference type="PANTHER" id="PTHR11814">
    <property type="entry name" value="SULFATE TRANSPORTER"/>
    <property type="match status" value="1"/>
</dbReference>
<keyword evidence="2 5" id="KW-0812">Transmembrane</keyword>
<feature type="transmembrane region" description="Helical" evidence="5">
    <location>
        <begin position="503"/>
        <end position="521"/>
    </location>
</feature>
<protein>
    <recommendedName>
        <fullName evidence="6">STAS domain-containing protein</fullName>
    </recommendedName>
</protein>
<dbReference type="Pfam" id="PF01740">
    <property type="entry name" value="STAS"/>
    <property type="match status" value="1"/>
</dbReference>
<dbReference type="NCBIfam" id="TIGR00815">
    <property type="entry name" value="sulP"/>
    <property type="match status" value="1"/>
</dbReference>
<dbReference type="InterPro" id="IPR018045">
    <property type="entry name" value="S04_transporter_CS"/>
</dbReference>
<evidence type="ECO:0000256" key="4">
    <source>
        <dbReference type="ARBA" id="ARBA00023136"/>
    </source>
</evidence>
<dbReference type="GO" id="GO:0008271">
    <property type="term" value="F:secondary active sulfate transmembrane transporter activity"/>
    <property type="evidence" value="ECO:0007669"/>
    <property type="project" value="InterPro"/>
</dbReference>
<feature type="transmembrane region" description="Helical" evidence="5">
    <location>
        <begin position="275"/>
        <end position="297"/>
    </location>
</feature>
<reference evidence="7" key="1">
    <citation type="submission" date="2025-08" db="UniProtKB">
        <authorList>
            <consortium name="Ensembl"/>
        </authorList>
    </citation>
    <scope>IDENTIFICATION</scope>
</reference>
<dbReference type="Ensembl" id="ENSCCRT00020036181.1">
    <property type="protein sequence ID" value="ENSCCRP00020033082.1"/>
    <property type="gene ID" value="ENSCCRG00020013162.1"/>
</dbReference>
<evidence type="ECO:0000313" key="7">
    <source>
        <dbReference type="Ensembl" id="ENSCCRP00020033082.1"/>
    </source>
</evidence>
<feature type="transmembrane region" description="Helical" evidence="5">
    <location>
        <begin position="86"/>
        <end position="113"/>
    </location>
</feature>
<proteinExistence type="predicted"/>
<accession>A0A8C2HBJ4</accession>
<dbReference type="InterPro" id="IPR002645">
    <property type="entry name" value="STAS_dom"/>
</dbReference>
<evidence type="ECO:0000256" key="2">
    <source>
        <dbReference type="ARBA" id="ARBA00022692"/>
    </source>
</evidence>
<feature type="transmembrane region" description="Helical" evidence="5">
    <location>
        <begin position="332"/>
        <end position="352"/>
    </location>
</feature>
<dbReference type="PROSITE" id="PS50801">
    <property type="entry name" value="STAS"/>
    <property type="match status" value="1"/>
</dbReference>
<evidence type="ECO:0000256" key="1">
    <source>
        <dbReference type="ARBA" id="ARBA00004141"/>
    </source>
</evidence>
<dbReference type="AlphaFoldDB" id="A0A8C2HBJ4"/>
<dbReference type="Gene3D" id="3.30.750.24">
    <property type="entry name" value="STAS domain"/>
    <property type="match status" value="1"/>
</dbReference>
<evidence type="ECO:0000256" key="3">
    <source>
        <dbReference type="ARBA" id="ARBA00022989"/>
    </source>
</evidence>
<evidence type="ECO:0000313" key="8">
    <source>
        <dbReference type="Proteomes" id="UP000694701"/>
    </source>
</evidence>
<organism evidence="7 8">
    <name type="scientific">Cyprinus carpio</name>
    <name type="common">Common carp</name>
    <dbReference type="NCBI Taxonomy" id="7962"/>
    <lineage>
        <taxon>Eukaryota</taxon>
        <taxon>Metazoa</taxon>
        <taxon>Chordata</taxon>
        <taxon>Craniata</taxon>
        <taxon>Vertebrata</taxon>
        <taxon>Euteleostomi</taxon>
        <taxon>Actinopterygii</taxon>
        <taxon>Neopterygii</taxon>
        <taxon>Teleostei</taxon>
        <taxon>Ostariophysi</taxon>
        <taxon>Cypriniformes</taxon>
        <taxon>Cyprinidae</taxon>
        <taxon>Cyprininae</taxon>
        <taxon>Cyprinus</taxon>
    </lineage>
</organism>
<feature type="transmembrane region" description="Helical" evidence="5">
    <location>
        <begin position="243"/>
        <end position="263"/>
    </location>
</feature>
<sequence>MYHVERPVFNEGYIDSELLHRKKRTSKSLQRRIAEHLRCSSEKAKSVVFGFLPILTWLPSYPLKQYLFGDIVSGISTGVMQLPQGLAYAMLAAVPPVFGLYSSFYPVLLYTFFGTSKHISIGTFAVISLMIGGVAVREAPDSMFAVNGTNASQVVDFEARDARRVEVVVALTTLVGIIQLVLGLLRFGFLAIYLTEPLVRGFTTAAAVHVSVSQIKYLLGVHTARFNGPLSVVYSLDAVFRNIASTNVVTLIIGLVCTVFLYFIKDLNERFKKKLPIPIPGEIIVVIVSTGISYGMVMSENYGVEVVGKIPTGLLPPKIPDFSVFPNLFPDAFAISVVGFSIAISLAKTFALKHGYSVDGNQELIALGLCNFMSSFFHTFVVTASMSRSLVQESTGGHTEIAGLLASILVLLVVVAIGFVFQPLPTTVLAAIIMVNLLGMFKQLKDIPALWRTSKIELAIWLVSFFASVLLGLDYGLVVAMGFAILTSFVLFLKAEECSGIKIFFFYTSIYFANSDLYVSALKAKVRPNLGVTHEVVAGPKKQMDHVYNNGQMNENHTESDSEDDFFLQRLTPIHTIILDFTPVNFIDSVGAKCIKSVSQQLLFPKKTLEDRLVRSG</sequence>
<dbReference type="InterPro" id="IPR036513">
    <property type="entry name" value="STAS_dom_sf"/>
</dbReference>
<keyword evidence="4 5" id="KW-0472">Membrane</keyword>
<feature type="transmembrane region" description="Helical" evidence="5">
    <location>
        <begin position="364"/>
        <end position="384"/>
    </location>
</feature>
<feature type="transmembrane region" description="Helical" evidence="5">
    <location>
        <begin position="119"/>
        <end position="136"/>
    </location>
</feature>
<dbReference type="PROSITE" id="PS01130">
    <property type="entry name" value="SLC26A"/>
    <property type="match status" value="1"/>
</dbReference>
<comment type="subcellular location">
    <subcellularLocation>
        <location evidence="1">Membrane</location>
        <topology evidence="1">Multi-pass membrane protein</topology>
    </subcellularLocation>
</comment>
<feature type="domain" description="STAS" evidence="6">
    <location>
        <begin position="491"/>
        <end position="617"/>
    </location>
</feature>
<gene>
    <name evidence="7" type="primary">LOC109066902</name>
</gene>
<dbReference type="GO" id="GO:0016020">
    <property type="term" value="C:membrane"/>
    <property type="evidence" value="ECO:0007669"/>
    <property type="project" value="UniProtKB-SubCell"/>
</dbReference>
<dbReference type="InterPro" id="IPR011547">
    <property type="entry name" value="SLC26A/SulP_dom"/>
</dbReference>
<dbReference type="InterPro" id="IPR001902">
    <property type="entry name" value="SLC26A/SulP_fam"/>
</dbReference>
<keyword evidence="3 5" id="KW-1133">Transmembrane helix</keyword>
<name>A0A8C2HBJ4_CYPCA</name>
<dbReference type="Proteomes" id="UP000694701">
    <property type="component" value="Unplaced"/>
</dbReference>
<feature type="transmembrane region" description="Helical" evidence="5">
    <location>
        <begin position="458"/>
        <end position="491"/>
    </location>
</feature>
<dbReference type="Pfam" id="PF00916">
    <property type="entry name" value="Sulfate_transp"/>
    <property type="match status" value="1"/>
</dbReference>
<feature type="transmembrane region" description="Helical" evidence="5">
    <location>
        <begin position="167"/>
        <end position="194"/>
    </location>
</feature>
<evidence type="ECO:0000259" key="6">
    <source>
        <dbReference type="PROSITE" id="PS50801"/>
    </source>
</evidence>
<feature type="transmembrane region" description="Helical" evidence="5">
    <location>
        <begin position="404"/>
        <end position="437"/>
    </location>
</feature>
<evidence type="ECO:0000256" key="5">
    <source>
        <dbReference type="SAM" id="Phobius"/>
    </source>
</evidence>